<dbReference type="GO" id="GO:0005788">
    <property type="term" value="C:endoplasmic reticulum lumen"/>
    <property type="evidence" value="ECO:0007669"/>
    <property type="project" value="UniProtKB-SubCell"/>
</dbReference>
<keyword evidence="7" id="KW-0325">Glycoprotein</keyword>
<gene>
    <name evidence="14" type="ORF">NMOB1V02_LOCUS2522</name>
</gene>
<comment type="subunit">
    <text evidence="10">Interacts with PCSK6 (immature form including the propeptide); probably involved in the maturation and the secretion of PCSK6.</text>
</comment>
<evidence type="ECO:0000256" key="5">
    <source>
        <dbReference type="ARBA" id="ARBA00022824"/>
    </source>
</evidence>
<name>A0A7R9BI29_9CRUS</name>
<dbReference type="GO" id="GO:0015031">
    <property type="term" value="P:protein transport"/>
    <property type="evidence" value="ECO:0007669"/>
    <property type="project" value="UniProtKB-ARBA"/>
</dbReference>
<evidence type="ECO:0000256" key="10">
    <source>
        <dbReference type="ARBA" id="ARBA00063143"/>
    </source>
</evidence>
<feature type="signal peptide" evidence="12">
    <location>
        <begin position="1"/>
        <end position="23"/>
    </location>
</feature>
<reference evidence="14" key="1">
    <citation type="submission" date="2020-11" db="EMBL/GenBank/DDBJ databases">
        <authorList>
            <person name="Tran Van P."/>
        </authorList>
    </citation>
    <scope>NUCLEOTIDE SEQUENCE</scope>
</reference>
<keyword evidence="3 12" id="KW-0732">Signal</keyword>
<feature type="domain" description="EF-hand" evidence="13">
    <location>
        <begin position="68"/>
        <end position="103"/>
    </location>
</feature>
<evidence type="ECO:0000256" key="12">
    <source>
        <dbReference type="SAM" id="SignalP"/>
    </source>
</evidence>
<dbReference type="CDD" id="cd16226">
    <property type="entry name" value="EFh_CREC_Calumenin_like"/>
    <property type="match status" value="1"/>
</dbReference>
<dbReference type="Proteomes" id="UP000678499">
    <property type="component" value="Unassembled WGS sequence"/>
</dbReference>
<keyword evidence="15" id="KW-1185">Reference proteome</keyword>
<dbReference type="PANTHER" id="PTHR10827">
    <property type="entry name" value="RETICULOCALBIN"/>
    <property type="match status" value="1"/>
</dbReference>
<organism evidence="14">
    <name type="scientific">Notodromas monacha</name>
    <dbReference type="NCBI Taxonomy" id="399045"/>
    <lineage>
        <taxon>Eukaryota</taxon>
        <taxon>Metazoa</taxon>
        <taxon>Ecdysozoa</taxon>
        <taxon>Arthropoda</taxon>
        <taxon>Crustacea</taxon>
        <taxon>Oligostraca</taxon>
        <taxon>Ostracoda</taxon>
        <taxon>Podocopa</taxon>
        <taxon>Podocopida</taxon>
        <taxon>Cypridocopina</taxon>
        <taxon>Cypridoidea</taxon>
        <taxon>Cyprididae</taxon>
        <taxon>Notodromas</taxon>
    </lineage>
</organism>
<evidence type="ECO:0000256" key="8">
    <source>
        <dbReference type="ARBA" id="ARBA00023186"/>
    </source>
</evidence>
<feature type="domain" description="EF-hand" evidence="13">
    <location>
        <begin position="155"/>
        <end position="190"/>
    </location>
</feature>
<keyword evidence="8" id="KW-0143">Chaperone</keyword>
<feature type="chain" id="PRO_5036210016" description="Reticulocalbin-3" evidence="12">
    <location>
        <begin position="24"/>
        <end position="319"/>
    </location>
</feature>
<dbReference type="OrthoDB" id="293868at2759"/>
<dbReference type="SUPFAM" id="SSF47473">
    <property type="entry name" value="EF-hand"/>
    <property type="match status" value="2"/>
</dbReference>
<accession>A0A7R9BI29</accession>
<comment type="function">
    <text evidence="9">Probable molecular chaperone assisting protein biosynthesis and transport in the endoplasmic reticulum. Required for the proper biosynthesis and transport of pulmonary surfactant-associated protein A/SP-A, pulmonary surfactant-associated protein D/SP-D and the lipid transporter ABCA3. By regulating both the proper expression and the degradation through the endoplasmic reticulum-associated protein degradation pathway of these proteins plays a crucial role in pulmonary surfactant homeostasis. Has an anti-fibrotic activity by negatively regulating the secretion of type I and type III collagens. This calcium-binding protein also transiently associates with immature PCSK6 and regulates its secretion.</text>
</comment>
<evidence type="ECO:0000313" key="15">
    <source>
        <dbReference type="Proteomes" id="UP000678499"/>
    </source>
</evidence>
<dbReference type="GO" id="GO:0005509">
    <property type="term" value="F:calcium ion binding"/>
    <property type="evidence" value="ECO:0007669"/>
    <property type="project" value="InterPro"/>
</dbReference>
<dbReference type="FunFam" id="1.10.238.10:FF:000104">
    <property type="entry name" value="calumenin isoform X1"/>
    <property type="match status" value="1"/>
</dbReference>
<evidence type="ECO:0000313" key="14">
    <source>
        <dbReference type="EMBL" id="CAD7274699.1"/>
    </source>
</evidence>
<dbReference type="InterPro" id="IPR011992">
    <property type="entry name" value="EF-hand-dom_pair"/>
</dbReference>
<evidence type="ECO:0000256" key="3">
    <source>
        <dbReference type="ARBA" id="ARBA00022729"/>
    </source>
</evidence>
<dbReference type="Pfam" id="PF13499">
    <property type="entry name" value="EF-hand_7"/>
    <property type="match status" value="1"/>
</dbReference>
<keyword evidence="5" id="KW-0256">Endoplasmic reticulum</keyword>
<dbReference type="Pfam" id="PF13202">
    <property type="entry name" value="EF-hand_5"/>
    <property type="match status" value="1"/>
</dbReference>
<dbReference type="InterPro" id="IPR002048">
    <property type="entry name" value="EF_hand_dom"/>
</dbReference>
<keyword evidence="6" id="KW-0106">Calcium</keyword>
<feature type="domain" description="EF-hand" evidence="13">
    <location>
        <begin position="192"/>
        <end position="227"/>
    </location>
</feature>
<dbReference type="EMBL" id="CAJPEX010000285">
    <property type="protein sequence ID" value="CAG0914851.1"/>
    <property type="molecule type" value="Genomic_DNA"/>
</dbReference>
<proteinExistence type="predicted"/>
<evidence type="ECO:0000256" key="4">
    <source>
        <dbReference type="ARBA" id="ARBA00022737"/>
    </source>
</evidence>
<dbReference type="PANTHER" id="PTHR10827:SF52">
    <property type="entry name" value="IP16409P"/>
    <property type="match status" value="1"/>
</dbReference>
<evidence type="ECO:0000256" key="11">
    <source>
        <dbReference type="ARBA" id="ARBA00072696"/>
    </source>
</evidence>
<dbReference type="EMBL" id="OA882322">
    <property type="protein sequence ID" value="CAD7274699.1"/>
    <property type="molecule type" value="Genomic_DNA"/>
</dbReference>
<keyword evidence="4" id="KW-0677">Repeat</keyword>
<evidence type="ECO:0000256" key="1">
    <source>
        <dbReference type="ARBA" id="ARBA00004319"/>
    </source>
</evidence>
<evidence type="ECO:0000256" key="9">
    <source>
        <dbReference type="ARBA" id="ARBA00056975"/>
    </source>
</evidence>
<dbReference type="SMART" id="SM00054">
    <property type="entry name" value="EFh"/>
    <property type="match status" value="3"/>
</dbReference>
<dbReference type="AlphaFoldDB" id="A0A7R9BI29"/>
<evidence type="ECO:0000256" key="7">
    <source>
        <dbReference type="ARBA" id="ARBA00023180"/>
    </source>
</evidence>
<sequence length="319" mass="36882">MQWLSTGLLLFAVLLLSIDPVVPKERVIDRNLSDESHFRGDEHNSRYDHEAFLGEEEAKEFHDLSPEESKARLSLLFDKVDVDSDGFIDKAELQNWIKHSQHRYIDEDVKSQWKSHNLDGGEAISWDQYRKISYGFVDGMSEEELKADDGVSYAEMLRKDKRRWEKADSNADGNLSEEEFASFLHPEESEALQDIVVLEAMEDIDKDKDGQITVEEYISDMYHGDAGEAEPEWVTQEREQFRQVRDKNGDGFLDETEVKAWIIPPDYDHSEAETVHLISEADIDFDGKLARTEVLDNYDLFVGSQATDFGEYLSRHDEF</sequence>
<protein>
    <recommendedName>
        <fullName evidence="11">Reticulocalbin-3</fullName>
    </recommendedName>
</protein>
<dbReference type="InterPro" id="IPR018247">
    <property type="entry name" value="EF_Hand_1_Ca_BS"/>
</dbReference>
<evidence type="ECO:0000259" key="13">
    <source>
        <dbReference type="PROSITE" id="PS50222"/>
    </source>
</evidence>
<dbReference type="PROSITE" id="PS50222">
    <property type="entry name" value="EF_HAND_2"/>
    <property type="match status" value="3"/>
</dbReference>
<comment type="subcellular location">
    <subcellularLocation>
        <location evidence="1">Endoplasmic reticulum lumen</location>
    </subcellularLocation>
</comment>
<keyword evidence="2" id="KW-0479">Metal-binding</keyword>
<dbReference type="PROSITE" id="PS00018">
    <property type="entry name" value="EF_HAND_1"/>
    <property type="match status" value="4"/>
</dbReference>
<dbReference type="Gene3D" id="1.10.238.10">
    <property type="entry name" value="EF-hand"/>
    <property type="match status" value="2"/>
</dbReference>
<evidence type="ECO:0000256" key="2">
    <source>
        <dbReference type="ARBA" id="ARBA00022723"/>
    </source>
</evidence>
<evidence type="ECO:0000256" key="6">
    <source>
        <dbReference type="ARBA" id="ARBA00022837"/>
    </source>
</evidence>